<organism evidence="2 3">
    <name type="scientific">Xenophilus arseniciresistens</name>
    <dbReference type="NCBI Taxonomy" id="1283306"/>
    <lineage>
        <taxon>Bacteria</taxon>
        <taxon>Pseudomonadati</taxon>
        <taxon>Pseudomonadota</taxon>
        <taxon>Betaproteobacteria</taxon>
        <taxon>Burkholderiales</taxon>
        <taxon>Comamonadaceae</taxon>
        <taxon>Xenophilus</taxon>
    </lineage>
</organism>
<dbReference type="EMBL" id="JAQIPB010000001">
    <property type="protein sequence ID" value="MDA7415326.1"/>
    <property type="molecule type" value="Genomic_DNA"/>
</dbReference>
<evidence type="ECO:0000313" key="3">
    <source>
        <dbReference type="Proteomes" id="UP001212602"/>
    </source>
</evidence>
<dbReference type="Gene3D" id="3.30.70.100">
    <property type="match status" value="1"/>
</dbReference>
<proteinExistence type="predicted"/>
<dbReference type="SUPFAM" id="SSF54975">
    <property type="entry name" value="Acylphosphatase/BLUF domain-like"/>
    <property type="match status" value="1"/>
</dbReference>
<dbReference type="GO" id="GO:0009882">
    <property type="term" value="F:blue light photoreceptor activity"/>
    <property type="evidence" value="ECO:0007669"/>
    <property type="project" value="InterPro"/>
</dbReference>
<evidence type="ECO:0000313" key="2">
    <source>
        <dbReference type="EMBL" id="MDA7415326.1"/>
    </source>
</evidence>
<comment type="caution">
    <text evidence="2">The sequence shown here is derived from an EMBL/GenBank/DDBJ whole genome shotgun (WGS) entry which is preliminary data.</text>
</comment>
<evidence type="ECO:0000259" key="1">
    <source>
        <dbReference type="PROSITE" id="PS50925"/>
    </source>
</evidence>
<dbReference type="GO" id="GO:0071949">
    <property type="term" value="F:FAD binding"/>
    <property type="evidence" value="ECO:0007669"/>
    <property type="project" value="InterPro"/>
</dbReference>
<name>A0AAE3SZ04_9BURK</name>
<dbReference type="InterPro" id="IPR036046">
    <property type="entry name" value="Acylphosphatase-like_dom_sf"/>
</dbReference>
<gene>
    <name evidence="2" type="ORF">PGB34_03025</name>
</gene>
<dbReference type="Pfam" id="PF04940">
    <property type="entry name" value="BLUF"/>
    <property type="match status" value="1"/>
</dbReference>
<dbReference type="PROSITE" id="PS50925">
    <property type="entry name" value="BLUF"/>
    <property type="match status" value="1"/>
</dbReference>
<accession>A0AAE3SZ04</accession>
<dbReference type="InterPro" id="IPR007024">
    <property type="entry name" value="BLUF_domain"/>
</dbReference>
<sequence length="134" mass="14987">MAEFVKMVVYVARSKWGRWPAADFVPAARQTALAQCITGALVEDGAAIFHIVEGPAPAVDRFMAFVSLSRHLSNVRVVHDYRRENRLFADMPLAHISDPAWSERIQNLLAGGEVIRGDVWQFCVEVSERVRPAP</sequence>
<keyword evidence="3" id="KW-1185">Reference proteome</keyword>
<feature type="domain" description="BLUF" evidence="1">
    <location>
        <begin position="1"/>
        <end position="94"/>
    </location>
</feature>
<reference evidence="2" key="1">
    <citation type="submission" date="2023-01" db="EMBL/GenBank/DDBJ databases">
        <title>Xenophilus mangrovi sp. nov., isolated from soil of Mangrove nature reserve.</title>
        <authorList>
            <person name="Xu S."/>
            <person name="Liu Z."/>
            <person name="Xu Y."/>
        </authorList>
    </citation>
    <scope>NUCLEOTIDE SEQUENCE</scope>
    <source>
        <strain evidence="2">YW8</strain>
    </source>
</reference>
<dbReference type="AlphaFoldDB" id="A0AAE3SZ04"/>
<dbReference type="SMART" id="SM01034">
    <property type="entry name" value="BLUF"/>
    <property type="match status" value="1"/>
</dbReference>
<protein>
    <submittedName>
        <fullName evidence="2">BLUF domain-containing protein</fullName>
    </submittedName>
</protein>
<dbReference type="Proteomes" id="UP001212602">
    <property type="component" value="Unassembled WGS sequence"/>
</dbReference>
<dbReference type="RefSeq" id="WP_271426584.1">
    <property type="nucleotide sequence ID" value="NZ_JAQIPB010000001.1"/>
</dbReference>